<dbReference type="InterPro" id="IPR055135">
    <property type="entry name" value="PRMT_dom"/>
</dbReference>
<keyword evidence="8" id="KW-0863">Zinc-finger</keyword>
<evidence type="ECO:0000256" key="11">
    <source>
        <dbReference type="ARBA" id="ARBA00049303"/>
    </source>
</evidence>
<dbReference type="PROSITE" id="PS51678">
    <property type="entry name" value="SAM_MT_PRMT"/>
    <property type="match status" value="1"/>
</dbReference>
<dbReference type="GO" id="GO:0042054">
    <property type="term" value="F:histone methyltransferase activity"/>
    <property type="evidence" value="ECO:0007669"/>
    <property type="project" value="TreeGrafter"/>
</dbReference>
<keyword evidence="4 12" id="KW-0489">Methyltransferase</keyword>
<dbReference type="Pfam" id="PF21137">
    <property type="entry name" value="ANM3_C2H2_Zf"/>
    <property type="match status" value="1"/>
</dbReference>
<proteinExistence type="predicted"/>
<dbReference type="RefSeq" id="XP_022665214.1">
    <property type="nucleotide sequence ID" value="XM_022809479.1"/>
</dbReference>
<evidence type="ECO:0000313" key="17">
    <source>
        <dbReference type="Proteomes" id="UP000594260"/>
    </source>
</evidence>
<evidence type="ECO:0000256" key="10">
    <source>
        <dbReference type="ARBA" id="ARBA00047384"/>
    </source>
</evidence>
<comment type="subcellular location">
    <subcellularLocation>
        <location evidence="1">Cytoplasm</location>
        <location evidence="1">Cytosol</location>
    </subcellularLocation>
</comment>
<accession>A0A7M7KL08</accession>
<evidence type="ECO:0000259" key="13">
    <source>
        <dbReference type="Pfam" id="PF13649"/>
    </source>
</evidence>
<keyword evidence="9" id="KW-0862">Zinc</keyword>
<keyword evidence="3" id="KW-0963">Cytoplasm</keyword>
<sequence length="501" mass="56984">MASSDSSDYKEEELEATDILCVFCEDVLSDEHQLKKHCVTGHSIDIFKVFGQLGDTFHVIKAINYLRKIRPSPDEFNQLAKKSSRPWDPEEFLQPVVPNDPLLLIDFDDAFIKHSTHIANTDMNDVDILRQSLQFACERIAHMRKTARAILGDDDDGPSKTKGDHNSMVISSLKVSDDRDYIDSYSHCAIHQDMLQDIDRNEAYRLGIVANKKQIEGKTCLDVGCGTGILSMFLAREGKAAKVQAVDFSEIIYTAMDIIQENNYQNVVTFKKGKFEDLVSRRDDIDGLVKVGVIVSEWMGYFLLYESMLDTVITARDTLLESNGIILPCKASMFLTISDKIELYERNVTYWDNVYGFKMTSMKRLSLTESLVEICHDKDICGTEAEFKKFDMYTVTVEETVSFSSTFDIIATRDAKVVAFVGYFNVYFDSDEKVVLSTRPVSVKMASTHWKQTIFLLPGLITLKKDGHVRGTIRVRRNPKHRRSLEVDIELQNGPVLKYTV</sequence>
<dbReference type="InParanoid" id="A0A7M7KL08"/>
<dbReference type="OrthoDB" id="7848332at2759"/>
<keyword evidence="5 12" id="KW-0808">Transferase</keyword>
<evidence type="ECO:0000313" key="16">
    <source>
        <dbReference type="EnsemblMetazoa" id="XP_022665216"/>
    </source>
</evidence>
<dbReference type="InterPro" id="IPR036236">
    <property type="entry name" value="Znf_C2H2_sf"/>
</dbReference>
<dbReference type="CDD" id="cd02440">
    <property type="entry name" value="AdoMet_MTases"/>
    <property type="match status" value="1"/>
</dbReference>
<dbReference type="EnsemblMetazoa" id="XM_022809481">
    <property type="protein sequence ID" value="XP_022665216"/>
    <property type="gene ID" value="LOC111252082"/>
</dbReference>
<keyword evidence="7" id="KW-0479">Metal-binding</keyword>
<evidence type="ECO:0000259" key="15">
    <source>
        <dbReference type="Pfam" id="PF22528"/>
    </source>
</evidence>
<name>A0A7M7KL08_VARDE</name>
<dbReference type="EnsemblMetazoa" id="XM_022809478">
    <property type="protein sequence ID" value="XP_022665213"/>
    <property type="gene ID" value="LOC111252082"/>
</dbReference>
<evidence type="ECO:0000256" key="4">
    <source>
        <dbReference type="ARBA" id="ARBA00022603"/>
    </source>
</evidence>
<evidence type="ECO:0000256" key="9">
    <source>
        <dbReference type="ARBA" id="ARBA00022833"/>
    </source>
</evidence>
<feature type="domain" description="Methyltransferase" evidence="13">
    <location>
        <begin position="221"/>
        <end position="290"/>
    </location>
</feature>
<evidence type="ECO:0000256" key="6">
    <source>
        <dbReference type="ARBA" id="ARBA00022691"/>
    </source>
</evidence>
<dbReference type="InterPro" id="IPR041698">
    <property type="entry name" value="Methyltransf_25"/>
</dbReference>
<dbReference type="Pfam" id="PF13649">
    <property type="entry name" value="Methyltransf_25"/>
    <property type="match status" value="1"/>
</dbReference>
<dbReference type="RefSeq" id="XP_022665216.1">
    <property type="nucleotide sequence ID" value="XM_022809481.1"/>
</dbReference>
<dbReference type="EC" id="2.1.1.319" evidence="2"/>
<dbReference type="GO" id="GO:0035242">
    <property type="term" value="F:protein-arginine omega-N asymmetric methyltransferase activity"/>
    <property type="evidence" value="ECO:0007669"/>
    <property type="project" value="UniProtKB-EC"/>
</dbReference>
<organism evidence="16 17">
    <name type="scientific">Varroa destructor</name>
    <name type="common">Honeybee mite</name>
    <dbReference type="NCBI Taxonomy" id="109461"/>
    <lineage>
        <taxon>Eukaryota</taxon>
        <taxon>Metazoa</taxon>
        <taxon>Ecdysozoa</taxon>
        <taxon>Arthropoda</taxon>
        <taxon>Chelicerata</taxon>
        <taxon>Arachnida</taxon>
        <taxon>Acari</taxon>
        <taxon>Parasitiformes</taxon>
        <taxon>Mesostigmata</taxon>
        <taxon>Gamasina</taxon>
        <taxon>Dermanyssoidea</taxon>
        <taxon>Varroidae</taxon>
        <taxon>Varroa</taxon>
    </lineage>
</organism>
<dbReference type="Gene3D" id="2.70.160.11">
    <property type="entry name" value="Hnrnp arginine n-methyltransferase1"/>
    <property type="match status" value="1"/>
</dbReference>
<keyword evidence="6 12" id="KW-0949">S-adenosyl-L-methionine</keyword>
<dbReference type="PANTHER" id="PTHR11006:SF53">
    <property type="entry name" value="PROTEIN ARGININE N-METHYLTRANSFERASE 3"/>
    <property type="match status" value="1"/>
</dbReference>
<dbReference type="GeneID" id="111252082"/>
<evidence type="ECO:0000256" key="5">
    <source>
        <dbReference type="ARBA" id="ARBA00022679"/>
    </source>
</evidence>
<evidence type="ECO:0000256" key="2">
    <source>
        <dbReference type="ARBA" id="ARBA00011925"/>
    </source>
</evidence>
<comment type="catalytic activity">
    <reaction evidence="11">
        <text>L-arginyl-[protein] + S-adenosyl-L-methionine = N(omega)-methyl-L-arginyl-[protein] + S-adenosyl-L-homocysteine + H(+)</text>
        <dbReference type="Rhea" id="RHEA:48100"/>
        <dbReference type="Rhea" id="RHEA-COMP:10532"/>
        <dbReference type="Rhea" id="RHEA-COMP:11990"/>
        <dbReference type="ChEBI" id="CHEBI:15378"/>
        <dbReference type="ChEBI" id="CHEBI:29965"/>
        <dbReference type="ChEBI" id="CHEBI:57856"/>
        <dbReference type="ChEBI" id="CHEBI:59789"/>
        <dbReference type="ChEBI" id="CHEBI:65280"/>
    </reaction>
    <physiologicalReaction direction="left-to-right" evidence="11">
        <dbReference type="Rhea" id="RHEA:48101"/>
    </physiologicalReaction>
</comment>
<protein>
    <recommendedName>
        <fullName evidence="2">type I protein arginine methyltransferase</fullName>
        <ecNumber evidence="2">2.1.1.319</ecNumber>
    </recommendedName>
</protein>
<dbReference type="EnsemblMetazoa" id="XM_022809479">
    <property type="protein sequence ID" value="XP_022665214"/>
    <property type="gene ID" value="LOC111252082"/>
</dbReference>
<dbReference type="RefSeq" id="XP_022665213.1">
    <property type="nucleotide sequence ID" value="XM_022809478.1"/>
</dbReference>
<evidence type="ECO:0000256" key="7">
    <source>
        <dbReference type="ARBA" id="ARBA00022723"/>
    </source>
</evidence>
<dbReference type="SUPFAM" id="SSF57667">
    <property type="entry name" value="beta-beta-alpha zinc fingers"/>
    <property type="match status" value="1"/>
</dbReference>
<dbReference type="InterPro" id="IPR025799">
    <property type="entry name" value="Arg_MeTrfase"/>
</dbReference>
<evidence type="ECO:0000256" key="8">
    <source>
        <dbReference type="ARBA" id="ARBA00022771"/>
    </source>
</evidence>
<dbReference type="AlphaFoldDB" id="A0A7M7KL08"/>
<reference evidence="16" key="1">
    <citation type="submission" date="2021-01" db="UniProtKB">
        <authorList>
            <consortium name="EnsemblMetazoa"/>
        </authorList>
    </citation>
    <scope>IDENTIFICATION</scope>
</reference>
<dbReference type="SUPFAM" id="SSF53335">
    <property type="entry name" value="S-adenosyl-L-methionine-dependent methyltransferases"/>
    <property type="match status" value="1"/>
</dbReference>
<dbReference type="KEGG" id="vde:111252082"/>
<dbReference type="Pfam" id="PF22528">
    <property type="entry name" value="PRMT_C"/>
    <property type="match status" value="1"/>
</dbReference>
<feature type="domain" description="Protein arginine N-methyltransferase 3-like C2H2 zinc finger" evidence="14">
    <location>
        <begin position="55"/>
        <end position="95"/>
    </location>
</feature>
<comment type="catalytic activity">
    <reaction evidence="10">
        <text>L-arginyl-[protein] + 2 S-adenosyl-L-methionine = N(omega),N(omega)-dimethyl-L-arginyl-[protein] + 2 S-adenosyl-L-homocysteine + 2 H(+)</text>
        <dbReference type="Rhea" id="RHEA:48096"/>
        <dbReference type="Rhea" id="RHEA-COMP:10532"/>
        <dbReference type="Rhea" id="RHEA-COMP:11991"/>
        <dbReference type="ChEBI" id="CHEBI:15378"/>
        <dbReference type="ChEBI" id="CHEBI:29965"/>
        <dbReference type="ChEBI" id="CHEBI:57856"/>
        <dbReference type="ChEBI" id="CHEBI:59789"/>
        <dbReference type="ChEBI" id="CHEBI:61897"/>
        <dbReference type="EC" id="2.1.1.319"/>
    </reaction>
    <physiologicalReaction direction="left-to-right" evidence="10">
        <dbReference type="Rhea" id="RHEA:48097"/>
    </physiologicalReaction>
</comment>
<evidence type="ECO:0000256" key="3">
    <source>
        <dbReference type="ARBA" id="ARBA00022490"/>
    </source>
</evidence>
<dbReference type="GO" id="GO:0008270">
    <property type="term" value="F:zinc ion binding"/>
    <property type="evidence" value="ECO:0007669"/>
    <property type="project" value="UniProtKB-KW"/>
</dbReference>
<dbReference type="FunFam" id="3.40.50.150:FF:000003">
    <property type="entry name" value="Blast:Protein arginine N-methyltransferase 1"/>
    <property type="match status" value="1"/>
</dbReference>
<dbReference type="GO" id="GO:0032259">
    <property type="term" value="P:methylation"/>
    <property type="evidence" value="ECO:0007669"/>
    <property type="project" value="UniProtKB-KW"/>
</dbReference>
<dbReference type="InterPro" id="IPR029063">
    <property type="entry name" value="SAM-dependent_MTases_sf"/>
</dbReference>
<evidence type="ECO:0000256" key="1">
    <source>
        <dbReference type="ARBA" id="ARBA00004514"/>
    </source>
</evidence>
<evidence type="ECO:0000259" key="14">
    <source>
        <dbReference type="Pfam" id="PF21137"/>
    </source>
</evidence>
<feature type="domain" description="Protein arginine N-methyltransferase" evidence="15">
    <location>
        <begin position="330"/>
        <end position="491"/>
    </location>
</feature>
<dbReference type="InterPro" id="IPR049482">
    <property type="entry name" value="ANM3-like_C2H2_Zf"/>
</dbReference>
<dbReference type="GO" id="GO:0005829">
    <property type="term" value="C:cytosol"/>
    <property type="evidence" value="ECO:0007669"/>
    <property type="project" value="UniProtKB-SubCell"/>
</dbReference>
<dbReference type="FunCoup" id="A0A7M7KL08">
    <property type="interactions" value="968"/>
</dbReference>
<dbReference type="PANTHER" id="PTHR11006">
    <property type="entry name" value="PROTEIN ARGININE N-METHYLTRANSFERASE"/>
    <property type="match status" value="1"/>
</dbReference>
<dbReference type="Gene3D" id="3.40.50.150">
    <property type="entry name" value="Vaccinia Virus protein VP39"/>
    <property type="match status" value="1"/>
</dbReference>
<keyword evidence="17" id="KW-1185">Reference proteome</keyword>
<evidence type="ECO:0000256" key="12">
    <source>
        <dbReference type="PROSITE-ProRule" id="PRU01015"/>
    </source>
</evidence>
<dbReference type="Proteomes" id="UP000594260">
    <property type="component" value="Unplaced"/>
</dbReference>
<dbReference type="GO" id="GO:0005634">
    <property type="term" value="C:nucleus"/>
    <property type="evidence" value="ECO:0007669"/>
    <property type="project" value="TreeGrafter"/>
</dbReference>